<comment type="caution">
    <text evidence="1">The sequence shown here is derived from an EMBL/GenBank/DDBJ whole genome shotgun (WGS) entry which is preliminary data.</text>
</comment>
<dbReference type="EMBL" id="LKCM01000480">
    <property type="protein sequence ID" value="KPQ40958.1"/>
    <property type="molecule type" value="Genomic_DNA"/>
</dbReference>
<evidence type="ECO:0000313" key="2">
    <source>
        <dbReference type="Proteomes" id="UP000050360"/>
    </source>
</evidence>
<gene>
    <name evidence="1" type="ORF">MPEBLZ_04498</name>
</gene>
<reference evidence="1 2" key="1">
    <citation type="submission" date="2015-09" db="EMBL/GenBank/DDBJ databases">
        <title>A metagenomics-based metabolic model of nitrate-dependent anaerobic oxidation of methane by Methanoperedens-like archaea.</title>
        <authorList>
            <person name="Arshad A."/>
            <person name="Speth D.R."/>
            <person name="De Graaf R.M."/>
            <person name="Op Den Camp H.J."/>
            <person name="Jetten M.S."/>
            <person name="Welte C.U."/>
        </authorList>
    </citation>
    <scope>NUCLEOTIDE SEQUENCE [LARGE SCALE GENOMIC DNA]</scope>
</reference>
<name>A0A0P8AAL3_9EURY</name>
<organism evidence="1 2">
    <name type="scientific">Candidatus Methanoperedens nitratireducens</name>
    <dbReference type="NCBI Taxonomy" id="1392998"/>
    <lineage>
        <taxon>Archaea</taxon>
        <taxon>Methanobacteriati</taxon>
        <taxon>Methanobacteriota</taxon>
        <taxon>Stenosarchaea group</taxon>
        <taxon>Methanomicrobia</taxon>
        <taxon>Methanosarcinales</taxon>
        <taxon>ANME-2 cluster</taxon>
        <taxon>Candidatus Methanoperedentaceae</taxon>
        <taxon>Candidatus Methanoperedens</taxon>
    </lineage>
</organism>
<accession>A0A0P8AAL3</accession>
<evidence type="ECO:0000313" key="1">
    <source>
        <dbReference type="EMBL" id="KPQ40958.1"/>
    </source>
</evidence>
<sequence length="32" mass="4001">MSIYEPERGEHFIEIVFEFKLENLIHAIYFRE</sequence>
<dbReference type="AlphaFoldDB" id="A0A0P8AAL3"/>
<proteinExistence type="predicted"/>
<protein>
    <submittedName>
        <fullName evidence="1">Uncharacterized protein</fullName>
    </submittedName>
</protein>
<dbReference type="Proteomes" id="UP000050360">
    <property type="component" value="Unassembled WGS sequence"/>
</dbReference>